<dbReference type="EMBL" id="CP121769">
    <property type="protein sequence ID" value="WGE10791.1"/>
    <property type="molecule type" value="Genomic_DNA"/>
</dbReference>
<feature type="domain" description="Bacterial Ig" evidence="2">
    <location>
        <begin position="2018"/>
        <end position="2065"/>
    </location>
</feature>
<feature type="region of interest" description="Disordered" evidence="1">
    <location>
        <begin position="2327"/>
        <end position="2346"/>
    </location>
</feature>
<feature type="compositionally biased region" description="Basic and acidic residues" evidence="1">
    <location>
        <begin position="3796"/>
        <end position="3810"/>
    </location>
</feature>
<feature type="compositionally biased region" description="Pro residues" evidence="1">
    <location>
        <begin position="4619"/>
        <end position="4628"/>
    </location>
</feature>
<feature type="compositionally biased region" description="Polar residues" evidence="1">
    <location>
        <begin position="1053"/>
        <end position="1062"/>
    </location>
</feature>
<feature type="region of interest" description="Disordered" evidence="1">
    <location>
        <begin position="4979"/>
        <end position="5045"/>
    </location>
</feature>
<evidence type="ECO:0000256" key="1">
    <source>
        <dbReference type="SAM" id="MobiDB-lite"/>
    </source>
</evidence>
<feature type="compositionally biased region" description="Basic and acidic residues" evidence="1">
    <location>
        <begin position="1371"/>
        <end position="1382"/>
    </location>
</feature>
<feature type="compositionally biased region" description="Polar residues" evidence="1">
    <location>
        <begin position="1332"/>
        <end position="1358"/>
    </location>
</feature>
<reference evidence="3" key="1">
    <citation type="submission" date="2023-04" db="EMBL/GenBank/DDBJ databases">
        <title>Molecular characterization of the Integrative and Conjugative elements harboring multidrug-resistance gene from Glaesserella (Haemophilus) parasuis.</title>
        <authorList>
            <person name="Che Y."/>
            <person name="Zhou L."/>
        </authorList>
    </citation>
    <scope>NUCLEOTIDE SEQUENCE</scope>
    <source>
        <strain evidence="3">Z44</strain>
    </source>
</reference>
<feature type="region of interest" description="Disordered" evidence="1">
    <location>
        <begin position="1234"/>
        <end position="1400"/>
    </location>
</feature>
<feature type="region of interest" description="Disordered" evidence="1">
    <location>
        <begin position="2557"/>
        <end position="2631"/>
    </location>
</feature>
<feature type="compositionally biased region" description="Polar residues" evidence="1">
    <location>
        <begin position="4481"/>
        <end position="4492"/>
    </location>
</feature>
<accession>A0AAJ6AID0</accession>
<feature type="compositionally biased region" description="Basic and acidic residues" evidence="1">
    <location>
        <begin position="4034"/>
        <end position="4050"/>
    </location>
</feature>
<feature type="region of interest" description="Disordered" evidence="1">
    <location>
        <begin position="3547"/>
        <end position="3567"/>
    </location>
</feature>
<feature type="compositionally biased region" description="Basic and acidic residues" evidence="1">
    <location>
        <begin position="2653"/>
        <end position="2671"/>
    </location>
</feature>
<proteinExistence type="predicted"/>
<feature type="compositionally biased region" description="Polar residues" evidence="1">
    <location>
        <begin position="4219"/>
        <end position="4231"/>
    </location>
</feature>
<feature type="region of interest" description="Disordered" evidence="1">
    <location>
        <begin position="4481"/>
        <end position="4546"/>
    </location>
</feature>
<name>A0AAJ6AID0_GLAPU</name>
<feature type="compositionally biased region" description="Polar residues" evidence="1">
    <location>
        <begin position="5013"/>
        <end position="5028"/>
    </location>
</feature>
<feature type="compositionally biased region" description="Polar residues" evidence="1">
    <location>
        <begin position="1802"/>
        <end position="1812"/>
    </location>
</feature>
<dbReference type="InterPro" id="IPR041498">
    <property type="entry name" value="Big_6"/>
</dbReference>
<protein>
    <submittedName>
        <fullName evidence="3">Ig-like domain-containing protein</fullName>
    </submittedName>
</protein>
<feature type="region of interest" description="Disordered" evidence="1">
    <location>
        <begin position="771"/>
        <end position="795"/>
    </location>
</feature>
<feature type="region of interest" description="Disordered" evidence="1">
    <location>
        <begin position="3403"/>
        <end position="3432"/>
    </location>
</feature>
<feature type="compositionally biased region" description="Low complexity" evidence="1">
    <location>
        <begin position="2600"/>
        <end position="2612"/>
    </location>
</feature>
<sequence>MSTIKVNLHNSEGIAKTFLVKMTKGKGKEKVTTLARPDKGIWIEFVDEKTGIAPQKIFTKRKGDDLQVFFNDKTESEPELVIKDYYDTDELPPILGKDVEGVYHSYVSELARPELEIAKLGNDTVAAQILSKEAFLFTEAFPAWWKIGAGIAGGLGLIGLATSGGGKGGAAKKAQQEAAPISVEPQENGVGDHVFTLDPKKVGALDYVYTPEGSSQPVTAKITFDKNGNPKFEGFVDAQGQLIDPSKIKTETLPDGKVKITVDESVLEDNTPVSIRATDKKGNAYPEITSPVGYDEATTNKVTEIKGTDIDGDGKANTGLVSGQTEPNADLTIYGRDEKGNLVKIGEGKANGDGTYKDIHVDLQNGKFTDIVVEAKVPNKAPSIANSETVKPVPTGDKVSNLGDTVPPAEPTNVDSSPEGQKLRDELGAKQEDVVFKDVPADAKTVVISATPENGTQPVTKEIDLTDEKALQDAGVVYDKEKGVLIIKGDQIKDNTPVTVSIKDNAGNSSTPATSIADKAATDADKTAPASPKLTETEKGLDVELPENAPNGATVTLETTKPDGTKGPTIVYTKDDSGNWSVTKDGQPATGITVDGNKSSIPASELPTGGHVAGYSKESANSEGRSPLTQADVPATEKSTTPTLEKIDVENYGDSTDVDPERIIATVKVDNAPIGTKVDLIVERDGKDVVIGTGYTTDASGNVKVPAAASDLKAGEVLKVVATEPGKLPSEPAKVAGGENNAEQVLPTIPAAGKDDHIGDSIAPVTPKVSVGENGGKNDVTVSAKGDNGETLKKGENLNIGVVPSKGETNTPVELTFTMGEDNKLKPAEGTAEKAKEAGIEYTITPNNEVVIKGSSIKDNTPVTANTSDPAGNTQNAPVTVNSGFDKVTPKDAITKVGDIKAINTSGSADSDPEAFEIPVEGTPGTSVYAVDSKGNKISEPVVIGEDGKATIKATESAANNIKAGDKIGIVAQNEGAAPTAPVEKTVQPVAQDPSAHPNDQEGPGKAEISSPNAAGDIPFTLADNAQQGDTYTVEVKDKDGKVLGKADLTKQPDGSYTSSNPDLVPSIKAEDNGKGLINGDKVPSGSSIKLTGSDLAGHTSPVEEETITKPESRTETPKVTAVVAVDEKSAGDTQADKNPEKLIVKGTLDAPEGTDVLVKDENGNIIGTGKVKADKTFEVTVNDDAKDAIVSGKPFTVSAKEADKLESRPATTDSKGQALVVPEVKDGKFDPEAFAKGEETGGHIGDTVSPSTPEISAQPQDNGDQTFGLPANPVVGDKVHATVTTEGQPEKKATLEYTDDLNGDGEKGDSGWKSNNEALVPSVPDVPAGQNGETTPATTATIPSDQLPNGSTLTTQAEDLAGNKSPESTLKVEGKPTERTETPTVTSATSIDTTGDNNPEKVILKGNAGAENAGATVKVKDPVTGLELGSATVKEDGSFEVTATDRQATATTPAVDIKADTPLTVTVQKAGELESQPATTLNGSSETPLTAPAVNPGKYDPAAAKAGEETGGHEGDFVPPTAPELPTVSEKGIEVPLPTNPQVGDKTFIEIKDENNNPAVDENGKSKTAELTYTDDLNNDGVKGDTGWQSSNPDLVANVPTSGDNSTGNDKPTAIIPTDKLNNGESANVTNGSITGEQSGTTSSAPVEKERQTTGTPEVSSLTTKDLDVPADGTADQLTAVVKTEPYSEVAITNPATGEVIARGTADAEGNVTIQQNIKDKALPTDTKLQVIATAPGKEPSAYKETALPKATEFADNEVPAKSDVGMPKANGDVPFTVPTKGVQPGETTTVEVTKPDGTKETATLTYTNDLDGNPDTKDPGFKSDNPELVANIPAGTAEGTISGSKAPTGSTVTITNTDVAGNKSEPEVAKVGESTAELVTDPTTNKPTGIALDPTAPAGTVTEVTVTTPGKDGAEPTTETVKLTKKEDGSTESSNPDLIPNVPKGDNTAEFAEGKQPTEGSTVTTTVTPPATTEGEAPKASEPKTETVGKPYSGQTDKPTVTDIKAIDTDGNGKPNTLVVEGKAEPGSTVTVESKDGKQLGTATADEQGNYRVEYTTPTGAEELTPATELVVKAQNTKAGELPSEAATTVEGKSGEEAKVAIPTEVINQGDTLLPPQPEAPKQAENGNIEIPLNPTPSVGEKQTISVTDENGNPALDANGKPKEAELTYTDDLNGDGKKDDAGWKSNNTDLVKDVPVTPAAGEGTAQPTTPTAVIEKDKLTNGDQVSTVAVSPSGNESTPSEPVTVTKDKETSAAPTEVKITAIDTSSPADATPERFIVQGKGKPGATIEIKDPTGKVVATPVVGTDGTFKADFTLEKGLEAGQKFDITATEPGKETSPKVDNTAATIPAVKAGKFDPEAFAKGQETGGHTSTIAPEAPAVETKDNGKLGIDLPTNPAPGTEVTANVDTNGDGQPDSTTTYTAQPNGDWKVTTSEDKDGNGQKQTTESTLPKGTESAEISAPEGSKVTVSEKDPAGNESKPTEIVAPKAPEQTEAPVVDSVKSVDTNGDGKPDSITVEVTAKPGETVKVKDPKTGNVIGEAVADNNGKATVVATPESTDLTATDTLPVTATAPGKTESEAGKTKPAEGSAEGTQGSEPTVGNVTNNTPVDNTPPAPTEIAPKENGDYGLEIPEDATKATVKVGDQETTLTRNEDGKLVSENPDLVKVDENGNVSIPAGVVEPSKPISVTTEDKAGNKTTDTEQNPEKITPATETTATPVLTKITAIDQSNPADDKPELVKVEGTIEEADGTVVTVTIGNQAFTAVVKDKKFEVAITDRNGFDVSANDTFKVTAKAEGKLTSPESKGVDNAETPTVPAVGNTAADHTGDTTAPSAPQLSTVPGTGAVAIDLPTDAKPGDTVEVTFKKPDGNDGKVTLTRQPNGGWKSDDEALIPSVEKSDKPQAILGEDKVKDGEPVNATSKDGFIAGKENATTPVNAGSDAKSATPTDITVKAVDTSAAADNNPEKVVVSGKAAPNADITIKKGDVVVATGKAKKDGTFSIDVPETYAQLEVGDQLTIQAKDGNKRISEATSPVAITAPAEGSEGHTGDTKAPLQATVARNSDEKGDGQVKVTVPTSTTENPLVAGDKVLVKFTPEQPADAQETTVELVYQGEGGKDGVLWKSSDESKVPSVNVGSNTTTLAEDTVKDKTPVTVQTVDLAGQKATESKLESAPVDETLQAKDITVAVKDKNPQASTDPDEATITGKVEGAPQGTTVTVKAKDGTVLGTTTVGENGTFSLSLTEDSSVNTPDGKGKVPADYLTKDLKVDVVTSAEGKELSDPVEATIPAVDLYKQDAHTGDNKNPEAPKVTTATNDPSASDNEGYVKIEFPATTGANPIVEGDKVTINYTPENTDGTAGTPTTLTYTYTGGNWVQDEKDSLKLTPTTENGKVSVTIPEDKVADKTSVSATTTDVAGHTSAESETSKKDAPFDVKSDKPVITSIKAIDTSTTADKDPERVIIEGTSTEADGTKVYLYKEGQTNGQPIAETTVTSGKFKFDISESTATPLAVGDRFVATVQTFAGDKATEEVSQPSEALAVPEVKLGKHDDNNVTNSGGHKGDETAPAKAPTLEALTDDTNLGAVKVKLPEDAKDGDRVIVKFTPESATTTPATPVEVTLTKGANGWTSDKPDLIANPVNGNEVTIEKDKVKDNTEVTAVIKDLADNEKAASPNATAYPNERTKLESNVTLEKAIDTDAISNATPEKFTIKGTAEKDATVTATITLPGGEKVVIGTFKVTQDNGEFTFDTNSIREGDLKEKLKDFTFNTNGSATQITVEATKEGKAPSHAQTVNAKAAEKGQAEQHTEKDAPANPTITPYMEGFGGAKVELPVAQAGEQLEMTLTLTPNAATGSTTETPKTAKLVNSGSGWSVEGTNELVTIKEIGGKQFAIISAEKAPNGGKLTAEIKDFAGNKADAKVNNDKGELQANTKEATLSKAAGDDVVGRTDPPTITAGSDNDAGDIVATPGADNTKMVVTYVDQNGQPKTITVVKDMDAGEWKVQGDKPETVTVDPNTGKITVPADLAKDGEEAKAVGFKGDNDDPRGSEKPYDQPYTHADGTPGSFEVVDEKKITVNASDKSVQAADPVAITPLTDKFAGAATVKGGTDNVKVEMVVTGYVDASGQIVTKEHAAKQEGTDTPTTKELILFAIKDPKTGEWTVVGTTKDKYDQAPENQKETVLSPISNDIATVTKDGTITLKANALQDNSAVKAKGYDALGNTNPTGSDYQSQDVGADPVGKDVDADEPHVPVTAGDGSMLAKPGDDNKSMKVTFTKDSQEKTLEIVKDESTNKWKVKDGSQITAANGATVGEDGQITLSNGAKLNPTNGEVYFPAGTVDIESQFKAEGTNKDGYVSESVSQPVLEDPTSYAEAPIAVVEGNKVVVTPGADSKSITLQGTNLGTAPVIKKGSNGWAIEGNPIDGIRVDAKTGKITIDSSKIADGQGIVAEAKDGWKPEANTAQSNEGQGVRPVILDNDANSTEAPTIQAHTSGEKQGSVDITPRGDHNSVTVNYKDEQNKDQSITATRNPETGEWSLQPIVTTDEQGKTVVTPVPASKATIDPSTGVISLKADELKDGENITATGRDVNGNTKESSQTQAPNDPEGTKLPESEQPTDVPEVPATPPTPPQAETPTLFENVSIGKVKITPGQGVDYLSFKVQEDTREVGTSQIPEEKTYLHYVLVKNDSNGWDQFVYKITDLNDNGSIDETGDRFDDVTNDPNTMKLVEESGVFTLSEKQFNQGNLDMRTRLGAVLADKVEQNDKTDKIFDIVIGREGSETITLPNSNGKTNNTTLSDKGAVKDFTLIKANEFEASTNTPSDLSKAPMYQHMLSTGEELTAPVFTVKKVNGKTEIEVLVDENNQAVGFELSSYTQRYEYNTHYLIKQSDGQWVDASDSWSDTVATLVERDRSLDANGKIGFRVKSASGLNLSVDDSYVNSDPGNHWQLKNIIYGANKSSDPTGMDKFYPITVTEDGTYTASESKPIALPSIDLRNPDATVTTKPPMPELPPQPSQPAETVNEPSATQDNSKQGGVKVKPAESNGGSKYSVNYVDEATGQSRVINVKKTDSTWAFEQEGSTGSIDNQKIQLNANTGQLTFAPEAVRDGGNVTITAYDSQGNARAQKDVVAADEPTIVSLIRDTASENIGGAKATPETGTNKFKLTFTDEGNNINVSKPTAHNVVYEKVNGNWKVVEVDGQKSSTITINGNKNVDLNNQQNGYLTVSSSTGEVTIDRNSLKDGSTVSMIPYSKRGTESSGNAKTITTEKDKLVTALDDTSQNLSQLRGTDHAWGEVAINGNGSYVYGLAQLVHGKRHDGSTTNNAKATVTPLTQQENAATVSNNKGKRLNYSDNNDVVKIGERVMNKWTWDPTLKFDFKKGDDILAVGHDLGYGSENYSGLKSEYEHWQKVADRYRVQVDMGAGNDILAVGFHDTDWDVLKDRNTGVIDIHKRSGGIHGYEKVEFLNSNEWYGGQLAGAKVFMGDGNDTVILKGTPVDRNGQRASKNSIIDLGEGDNRLVLTPGENVGRAMSSTKVVAGSGNDVVKGDSFIESTDIRLGGGSDEFIARKVENTLVDLGHGDDWAEVKGEIGNGAQILLGAGNDVFEMKAGLSPNNSRVDGGSGVDTLLISRDGAHITNHNLKGFENVGLKANNITVGIRADYFGLIEGPMKITKADNVSGARVDLGMNGNKLSNAQGAQPDDKADGDYRWTKESMKAEGDTTYNVYKYVAGPYYVWIEDGINVI</sequence>
<feature type="region of interest" description="Disordered" evidence="1">
    <location>
        <begin position="3780"/>
        <end position="3814"/>
    </location>
</feature>
<gene>
    <name evidence="3" type="ORF">QBL01_04205</name>
</gene>
<feature type="compositionally biased region" description="Polar residues" evidence="1">
    <location>
        <begin position="4586"/>
        <end position="4598"/>
    </location>
</feature>
<feature type="region of interest" description="Disordered" evidence="1">
    <location>
        <begin position="385"/>
        <end position="421"/>
    </location>
</feature>
<feature type="compositionally biased region" description="Polar residues" evidence="1">
    <location>
        <begin position="2224"/>
        <end position="2246"/>
    </location>
</feature>
<feature type="domain" description="Bacterial Ig" evidence="2">
    <location>
        <begin position="2280"/>
        <end position="2347"/>
    </location>
</feature>
<feature type="compositionally biased region" description="Polar residues" evidence="1">
    <location>
        <begin position="4518"/>
        <end position="4527"/>
    </location>
</feature>
<feature type="compositionally biased region" description="Pro residues" evidence="1">
    <location>
        <begin position="5000"/>
        <end position="5010"/>
    </location>
</feature>
<feature type="compositionally biased region" description="Polar residues" evidence="1">
    <location>
        <begin position="1383"/>
        <end position="1398"/>
    </location>
</feature>
<feature type="region of interest" description="Disordered" evidence="1">
    <location>
        <begin position="4219"/>
        <end position="4267"/>
    </location>
</feature>
<dbReference type="Gene3D" id="2.60.40.10">
    <property type="entry name" value="Immunoglobulins"/>
    <property type="match status" value="3"/>
</dbReference>
<feature type="compositionally biased region" description="Polar residues" evidence="1">
    <location>
        <begin position="1588"/>
        <end position="1611"/>
    </location>
</feature>
<feature type="region of interest" description="Disordered" evidence="1">
    <location>
        <begin position="987"/>
        <end position="1026"/>
    </location>
</feature>
<evidence type="ECO:0000259" key="2">
    <source>
        <dbReference type="Pfam" id="PF17936"/>
    </source>
</evidence>
<feature type="region of interest" description="Disordered" evidence="1">
    <location>
        <begin position="3296"/>
        <end position="3324"/>
    </location>
</feature>
<feature type="compositionally biased region" description="Polar residues" evidence="1">
    <location>
        <begin position="2830"/>
        <end position="2843"/>
    </location>
</feature>
<feature type="region of interest" description="Disordered" evidence="1">
    <location>
        <begin position="2800"/>
        <end position="2846"/>
    </location>
</feature>
<feature type="compositionally biased region" description="Polar residues" evidence="1">
    <location>
        <begin position="1621"/>
        <end position="1646"/>
    </location>
</feature>
<feature type="compositionally biased region" description="Polar residues" evidence="1">
    <location>
        <begin position="2143"/>
        <end position="2153"/>
    </location>
</feature>
<evidence type="ECO:0000313" key="3">
    <source>
        <dbReference type="EMBL" id="WGE10791.1"/>
    </source>
</evidence>
<feature type="compositionally biased region" description="Basic and acidic residues" evidence="1">
    <location>
        <begin position="1107"/>
        <end position="1117"/>
    </location>
</feature>
<feature type="compositionally biased region" description="Basic and acidic residues" evidence="1">
    <location>
        <begin position="1978"/>
        <end position="1989"/>
    </location>
</feature>
<feature type="compositionally biased region" description="Low complexity" evidence="1">
    <location>
        <begin position="1959"/>
        <end position="1977"/>
    </location>
</feature>
<feature type="region of interest" description="Disordered" evidence="1">
    <location>
        <begin position="3848"/>
        <end position="3868"/>
    </location>
</feature>
<feature type="region of interest" description="Disordered" evidence="1">
    <location>
        <begin position="2078"/>
        <end position="2258"/>
    </location>
</feature>
<feature type="compositionally biased region" description="Polar residues" evidence="1">
    <location>
        <begin position="1477"/>
        <end position="1489"/>
    </location>
</feature>
<feature type="region of interest" description="Disordered" evidence="1">
    <location>
        <begin position="2644"/>
        <end position="2716"/>
    </location>
</feature>
<feature type="domain" description="Bacterial Ig" evidence="2">
    <location>
        <begin position="2966"/>
        <end position="3034"/>
    </location>
</feature>
<dbReference type="Pfam" id="PF17936">
    <property type="entry name" value="Big_6"/>
    <property type="match status" value="4"/>
</dbReference>
<feature type="compositionally biased region" description="Polar residues" evidence="1">
    <location>
        <begin position="1654"/>
        <end position="1665"/>
    </location>
</feature>
<feature type="region of interest" description="Disordered" evidence="1">
    <location>
        <begin position="2363"/>
        <end position="2519"/>
    </location>
</feature>
<feature type="compositionally biased region" description="Polar residues" evidence="1">
    <location>
        <begin position="1841"/>
        <end position="1861"/>
    </location>
</feature>
<feature type="compositionally biased region" description="Basic and acidic residues" evidence="1">
    <location>
        <begin position="1816"/>
        <end position="1827"/>
    </location>
</feature>
<feature type="compositionally biased region" description="Polar residues" evidence="1">
    <location>
        <begin position="1249"/>
        <end position="1266"/>
    </location>
</feature>
<dbReference type="RefSeq" id="WP_279378646.1">
    <property type="nucleotide sequence ID" value="NZ_CP121769.1"/>
</dbReference>
<feature type="region of interest" description="Disordered" evidence="1">
    <location>
        <begin position="3941"/>
        <end position="3961"/>
    </location>
</feature>
<feature type="domain" description="Bacterial Ig" evidence="2">
    <location>
        <begin position="3199"/>
        <end position="3246"/>
    </location>
</feature>
<dbReference type="InterPro" id="IPR013783">
    <property type="entry name" value="Ig-like_fold"/>
</dbReference>
<feature type="region of interest" description="Disordered" evidence="1">
    <location>
        <begin position="4034"/>
        <end position="4061"/>
    </location>
</feature>
<feature type="compositionally biased region" description="Low complexity" evidence="1">
    <location>
        <begin position="1896"/>
        <end position="1912"/>
    </location>
</feature>
<feature type="region of interest" description="Disordered" evidence="1">
    <location>
        <begin position="1046"/>
        <end position="1118"/>
    </location>
</feature>
<feature type="compositionally biased region" description="Polar residues" evidence="1">
    <location>
        <begin position="2443"/>
        <end position="2453"/>
    </location>
</feature>
<feature type="region of interest" description="Disordered" evidence="1">
    <location>
        <begin position="1471"/>
        <end position="1672"/>
    </location>
</feature>
<feature type="compositionally biased region" description="Basic and acidic residues" evidence="1">
    <location>
        <begin position="3296"/>
        <end position="3307"/>
    </location>
</feature>
<feature type="compositionally biased region" description="Basic and acidic residues" evidence="1">
    <location>
        <begin position="4237"/>
        <end position="4247"/>
    </location>
</feature>
<feature type="region of interest" description="Disordered" evidence="1">
    <location>
        <begin position="4575"/>
        <end position="4632"/>
    </location>
</feature>
<feature type="compositionally biased region" description="Polar residues" evidence="1">
    <location>
        <begin position="2405"/>
        <end position="2427"/>
    </location>
</feature>
<feature type="compositionally biased region" description="Basic and acidic residues" evidence="1">
    <location>
        <begin position="1507"/>
        <end position="1517"/>
    </location>
</feature>
<feature type="region of interest" description="Disordered" evidence="1">
    <location>
        <begin position="1756"/>
        <end position="2052"/>
    </location>
</feature>
<feature type="compositionally biased region" description="Polar residues" evidence="1">
    <location>
        <begin position="2557"/>
        <end position="2570"/>
    </location>
</feature>
<feature type="region of interest" description="Disordered" evidence="1">
    <location>
        <begin position="501"/>
        <end position="639"/>
    </location>
</feature>
<dbReference type="Proteomes" id="UP001222296">
    <property type="component" value="Chromosome"/>
</dbReference>
<feature type="compositionally biased region" description="Basic and acidic residues" evidence="1">
    <location>
        <begin position="2578"/>
        <end position="2587"/>
    </location>
</feature>
<evidence type="ECO:0000313" key="4">
    <source>
        <dbReference type="Proteomes" id="UP001222296"/>
    </source>
</evidence>
<feature type="compositionally biased region" description="Polar residues" evidence="1">
    <location>
        <begin position="618"/>
        <end position="629"/>
    </location>
</feature>
<feature type="compositionally biased region" description="Polar residues" evidence="1">
    <location>
        <begin position="3312"/>
        <end position="3322"/>
    </location>
</feature>
<organism evidence="3 4">
    <name type="scientific">Glaesserella parasuis</name>
    <name type="common">Haemophilus parasuis</name>
    <dbReference type="NCBI Taxonomy" id="738"/>
    <lineage>
        <taxon>Bacteria</taxon>
        <taxon>Pseudomonadati</taxon>
        <taxon>Pseudomonadota</taxon>
        <taxon>Gammaproteobacteria</taxon>
        <taxon>Pasteurellales</taxon>
        <taxon>Pasteurellaceae</taxon>
        <taxon>Glaesserella</taxon>
    </lineage>
</organism>